<dbReference type="GO" id="GO:0043190">
    <property type="term" value="C:ATP-binding cassette (ABC) transporter complex"/>
    <property type="evidence" value="ECO:0007669"/>
    <property type="project" value="InterPro"/>
</dbReference>
<feature type="transmembrane region" description="Helical" evidence="7">
    <location>
        <begin position="189"/>
        <end position="209"/>
    </location>
</feature>
<organism evidence="10 11">
    <name type="scientific">Fundicoccus ignavus</name>
    <dbReference type="NCBI Taxonomy" id="2664442"/>
    <lineage>
        <taxon>Bacteria</taxon>
        <taxon>Bacillati</taxon>
        <taxon>Bacillota</taxon>
        <taxon>Bacilli</taxon>
        <taxon>Lactobacillales</taxon>
        <taxon>Aerococcaceae</taxon>
        <taxon>Fundicoccus</taxon>
    </lineage>
</organism>
<feature type="transmembrane region" description="Helical" evidence="7">
    <location>
        <begin position="25"/>
        <end position="47"/>
    </location>
</feature>
<dbReference type="PANTHER" id="PTHR30614">
    <property type="entry name" value="MEMBRANE COMPONENT OF AMINO ACID ABC TRANSPORTER"/>
    <property type="match status" value="1"/>
</dbReference>
<evidence type="ECO:0000256" key="3">
    <source>
        <dbReference type="ARBA" id="ARBA00022475"/>
    </source>
</evidence>
<dbReference type="AlphaFoldDB" id="A0A6I2GKY7"/>
<protein>
    <submittedName>
        <fullName evidence="10">ABC transporter permease subunit</fullName>
    </submittedName>
</protein>
<feature type="transmembrane region" description="Helical" evidence="7">
    <location>
        <begin position="59"/>
        <end position="82"/>
    </location>
</feature>
<keyword evidence="4 7" id="KW-0812">Transmembrane</keyword>
<proteinExistence type="inferred from homology"/>
<keyword evidence="5 7" id="KW-1133">Transmembrane helix</keyword>
<evidence type="ECO:0000256" key="7">
    <source>
        <dbReference type="RuleBase" id="RU363032"/>
    </source>
</evidence>
<feature type="domain" description="ABC transmembrane type-1" evidence="8">
    <location>
        <begin position="23"/>
        <end position="203"/>
    </location>
</feature>
<evidence type="ECO:0000256" key="6">
    <source>
        <dbReference type="ARBA" id="ARBA00023136"/>
    </source>
</evidence>
<dbReference type="GO" id="GO:0006865">
    <property type="term" value="P:amino acid transport"/>
    <property type="evidence" value="ECO:0007669"/>
    <property type="project" value="TreeGrafter"/>
</dbReference>
<evidence type="ECO:0000256" key="2">
    <source>
        <dbReference type="ARBA" id="ARBA00022448"/>
    </source>
</evidence>
<keyword evidence="3" id="KW-1003">Cell membrane</keyword>
<dbReference type="EMBL" id="WJQS01000010">
    <property type="protein sequence ID" value="MRI86211.1"/>
    <property type="molecule type" value="Genomic_DNA"/>
</dbReference>
<dbReference type="Pfam" id="PF00528">
    <property type="entry name" value="BPD_transp_1"/>
    <property type="match status" value="1"/>
</dbReference>
<dbReference type="Proteomes" id="UP000430975">
    <property type="component" value="Unassembled WGS sequence"/>
</dbReference>
<accession>A0A6I2GKY7</accession>
<evidence type="ECO:0000313" key="10">
    <source>
        <dbReference type="EMBL" id="MRI86211.1"/>
    </source>
</evidence>
<name>A0A6I2GKY7_9LACT</name>
<keyword evidence="6 7" id="KW-0472">Membrane</keyword>
<evidence type="ECO:0000313" key="12">
    <source>
        <dbReference type="Proteomes" id="UP000469870"/>
    </source>
</evidence>
<dbReference type="InterPro" id="IPR000515">
    <property type="entry name" value="MetI-like"/>
</dbReference>
<reference evidence="11 12" key="1">
    <citation type="submission" date="2019-11" db="EMBL/GenBank/DDBJ databases">
        <title>Characterisation of Fundicoccus ignavus gen. nov. sp. nov., a novel genus of the family Aerococcaceae isolated from bulk tank milk.</title>
        <authorList>
            <person name="Siebert A."/>
            <person name="Huptas C."/>
            <person name="Wenning M."/>
            <person name="Scherer S."/>
            <person name="Doll E.V."/>
        </authorList>
    </citation>
    <scope>NUCLEOTIDE SEQUENCE [LARGE SCALE GENOMIC DNA]</scope>
    <source>
        <strain evidence="9 12">DSM 109653</strain>
        <strain evidence="10 11">WS4759</strain>
    </source>
</reference>
<comment type="subcellular location">
    <subcellularLocation>
        <location evidence="1 7">Cell membrane</location>
        <topology evidence="1 7">Multi-pass membrane protein</topology>
    </subcellularLocation>
</comment>
<evidence type="ECO:0000259" key="8">
    <source>
        <dbReference type="PROSITE" id="PS50928"/>
    </source>
</evidence>
<comment type="caution">
    <text evidence="10">The sequence shown here is derived from an EMBL/GenBank/DDBJ whole genome shotgun (WGS) entry which is preliminary data.</text>
</comment>
<dbReference type="PROSITE" id="PS50928">
    <property type="entry name" value="ABC_TM1"/>
    <property type="match status" value="1"/>
</dbReference>
<gene>
    <name evidence="10" type="ORF">GIY09_10175</name>
    <name evidence="9" type="ORF">GIY11_04230</name>
</gene>
<dbReference type="PANTHER" id="PTHR30614:SF41">
    <property type="entry name" value="INNER MEMBRANE AMINO-ACID ABC TRANSPORTER PERMEASE PROTEIN YHDY"/>
    <property type="match status" value="1"/>
</dbReference>
<dbReference type="RefSeq" id="WP_153861631.1">
    <property type="nucleotide sequence ID" value="NZ_WJQR01000003.1"/>
</dbReference>
<dbReference type="EMBL" id="WJQR01000003">
    <property type="protein sequence ID" value="MRI81219.1"/>
    <property type="molecule type" value="Genomic_DNA"/>
</dbReference>
<dbReference type="Gene3D" id="1.10.3720.10">
    <property type="entry name" value="MetI-like"/>
    <property type="match status" value="1"/>
</dbReference>
<evidence type="ECO:0000313" key="9">
    <source>
        <dbReference type="EMBL" id="MRI81219.1"/>
    </source>
</evidence>
<keyword evidence="2 7" id="KW-0813">Transport</keyword>
<dbReference type="GO" id="GO:0022857">
    <property type="term" value="F:transmembrane transporter activity"/>
    <property type="evidence" value="ECO:0007669"/>
    <property type="project" value="InterPro"/>
</dbReference>
<comment type="similarity">
    <text evidence="7">Belongs to the binding-protein-dependent transport system permease family.</text>
</comment>
<evidence type="ECO:0000256" key="4">
    <source>
        <dbReference type="ARBA" id="ARBA00022692"/>
    </source>
</evidence>
<dbReference type="CDD" id="cd06261">
    <property type="entry name" value="TM_PBP2"/>
    <property type="match status" value="1"/>
</dbReference>
<dbReference type="InterPro" id="IPR043429">
    <property type="entry name" value="ArtM/GltK/GlnP/TcyL/YhdX-like"/>
</dbReference>
<sequence length="221" mass="25060">MTFQEQAAQIFTYNNMKFLMDGLGLTLYISLISIGLSTLFGTVLAIWRARSKSILRWIAIIYIEFVRNVPNILWIFVIFLIFKLKSVEAGIVSFTVFTTAAMAEIIRGGLISVNAGEIEAAESQGLTNLQILWHIILPQAFRNMLPSIISQFVTVIKDTSFLYSVLALQELLGKANILMGRYSTTEQVFLLYGLLAMIYFVVNFSISSFSRHLEKSWIYTK</sequence>
<keyword evidence="11" id="KW-1185">Reference proteome</keyword>
<evidence type="ECO:0000313" key="11">
    <source>
        <dbReference type="Proteomes" id="UP000430975"/>
    </source>
</evidence>
<evidence type="ECO:0000256" key="5">
    <source>
        <dbReference type="ARBA" id="ARBA00022989"/>
    </source>
</evidence>
<dbReference type="InterPro" id="IPR010065">
    <property type="entry name" value="AA_ABC_transptr_permease_3TM"/>
</dbReference>
<dbReference type="SUPFAM" id="SSF161098">
    <property type="entry name" value="MetI-like"/>
    <property type="match status" value="1"/>
</dbReference>
<evidence type="ECO:0000256" key="1">
    <source>
        <dbReference type="ARBA" id="ARBA00004651"/>
    </source>
</evidence>
<dbReference type="InterPro" id="IPR035906">
    <property type="entry name" value="MetI-like_sf"/>
</dbReference>
<dbReference type="NCBIfam" id="TIGR01726">
    <property type="entry name" value="HEQRo_perm_3TM"/>
    <property type="match status" value="1"/>
</dbReference>
<dbReference type="Proteomes" id="UP000469870">
    <property type="component" value="Unassembled WGS sequence"/>
</dbReference>